<reference evidence="2 3" key="1">
    <citation type="journal article" date="2009" name="Science">
        <title>Genome sequence, comparative analysis, and population genetics of the domestic horse.</title>
        <authorList>
            <consortium name="Broad Institute Genome Sequencing Platform"/>
            <consortium name="Broad Institute Whole Genome Assembly Team"/>
            <person name="Wade C.M."/>
            <person name="Giulotto E."/>
            <person name="Sigurdsson S."/>
            <person name="Zoli M."/>
            <person name="Gnerre S."/>
            <person name="Imsland F."/>
            <person name="Lear T.L."/>
            <person name="Adelson D.L."/>
            <person name="Bailey E."/>
            <person name="Bellone R.R."/>
            <person name="Bloecker H."/>
            <person name="Distl O."/>
            <person name="Edgar R.C."/>
            <person name="Garber M."/>
            <person name="Leeb T."/>
            <person name="Mauceli E."/>
            <person name="MacLeod J.N."/>
            <person name="Penedo M.C.T."/>
            <person name="Raison J.M."/>
            <person name="Sharpe T."/>
            <person name="Vogel J."/>
            <person name="Andersson L."/>
            <person name="Antczak D.F."/>
            <person name="Biagi T."/>
            <person name="Binns M.M."/>
            <person name="Chowdhary B.P."/>
            <person name="Coleman S.J."/>
            <person name="Della Valle G."/>
            <person name="Fryc S."/>
            <person name="Guerin G."/>
            <person name="Hasegawa T."/>
            <person name="Hill E.W."/>
            <person name="Jurka J."/>
            <person name="Kiialainen A."/>
            <person name="Lindgren G."/>
            <person name="Liu J."/>
            <person name="Magnani E."/>
            <person name="Mickelson J.R."/>
            <person name="Murray J."/>
            <person name="Nergadze S.G."/>
            <person name="Onofrio R."/>
            <person name="Pedroni S."/>
            <person name="Piras M.F."/>
            <person name="Raudsepp T."/>
            <person name="Rocchi M."/>
            <person name="Roeed K.H."/>
            <person name="Ryder O.A."/>
            <person name="Searle S."/>
            <person name="Skow L."/>
            <person name="Swinburne J.E."/>
            <person name="Syvaenen A.C."/>
            <person name="Tozaki T."/>
            <person name="Valberg S.J."/>
            <person name="Vaudin M."/>
            <person name="White J.R."/>
            <person name="Zody M.C."/>
            <person name="Lander E.S."/>
            <person name="Lindblad-Toh K."/>
        </authorList>
    </citation>
    <scope>NUCLEOTIDE SEQUENCE [LARGE SCALE GENOMIC DNA]</scope>
    <source>
        <strain evidence="2 3">Thoroughbred</strain>
    </source>
</reference>
<dbReference type="Proteomes" id="UP000002281">
    <property type="component" value="Chromosome 15"/>
</dbReference>
<keyword evidence="3" id="KW-1185">Reference proteome</keyword>
<feature type="compositionally biased region" description="Polar residues" evidence="1">
    <location>
        <begin position="1"/>
        <end position="13"/>
    </location>
</feature>
<dbReference type="AlphaFoldDB" id="A0A9L0RPR1"/>
<dbReference type="Ensembl" id="ENSECAT00000136833.1">
    <property type="protein sequence ID" value="ENSECAP00000074571.1"/>
    <property type="gene ID" value="ENSECAG00000044393.1"/>
</dbReference>
<evidence type="ECO:0000313" key="3">
    <source>
        <dbReference type="Proteomes" id="UP000002281"/>
    </source>
</evidence>
<organism evidence="2 3">
    <name type="scientific">Equus caballus</name>
    <name type="common">Horse</name>
    <dbReference type="NCBI Taxonomy" id="9796"/>
    <lineage>
        <taxon>Eukaryota</taxon>
        <taxon>Metazoa</taxon>
        <taxon>Chordata</taxon>
        <taxon>Craniata</taxon>
        <taxon>Vertebrata</taxon>
        <taxon>Euteleostomi</taxon>
        <taxon>Mammalia</taxon>
        <taxon>Eutheria</taxon>
        <taxon>Laurasiatheria</taxon>
        <taxon>Perissodactyla</taxon>
        <taxon>Equidae</taxon>
        <taxon>Equus</taxon>
    </lineage>
</organism>
<accession>A0A9L0RPR1</accession>
<dbReference type="Ensembl" id="ENSECAT00000103738.1">
    <property type="protein sequence ID" value="ENSECAP00000085032.1"/>
    <property type="gene ID" value="ENSECAG00000044393.1"/>
</dbReference>
<protein>
    <submittedName>
        <fullName evidence="2">Uncharacterized protein</fullName>
    </submittedName>
</protein>
<dbReference type="GeneTree" id="ENSGT01150000286925"/>
<evidence type="ECO:0000256" key="1">
    <source>
        <dbReference type="SAM" id="MobiDB-lite"/>
    </source>
</evidence>
<sequence length="108" mass="12794">MQTDAATMENSMEISPKIKNRNTVQPSYPTTEYLSKELERNESKRLMHPMFIAALFAIAKMWKQPKCPVTDDWIKKMWDIYTMEYYSTIKKTKSSHSQQHGWTLRVLC</sequence>
<evidence type="ECO:0000313" key="2">
    <source>
        <dbReference type="Ensembl" id="ENSECAP00000064734.1"/>
    </source>
</evidence>
<proteinExistence type="predicted"/>
<name>A0A9L0RPR1_HORSE</name>
<reference evidence="2" key="2">
    <citation type="submission" date="2025-05" db="UniProtKB">
        <authorList>
            <consortium name="Ensembl"/>
        </authorList>
    </citation>
    <scope>IDENTIFICATION</scope>
    <source>
        <strain evidence="2">Thoroughbred</strain>
    </source>
</reference>
<dbReference type="Ensembl" id="ENSECAT00000102705.1">
    <property type="protein sequence ID" value="ENSECAP00000064734.1"/>
    <property type="gene ID" value="ENSECAG00000044393.1"/>
</dbReference>
<feature type="region of interest" description="Disordered" evidence="1">
    <location>
        <begin position="1"/>
        <end position="22"/>
    </location>
</feature>